<dbReference type="InParanoid" id="A0A6P8ZJX0"/>
<dbReference type="OrthoDB" id="8197332at2759"/>
<dbReference type="KEGG" id="tpal:117642237"/>
<dbReference type="RefSeq" id="XP_034236089.1">
    <property type="nucleotide sequence ID" value="XM_034380198.1"/>
</dbReference>
<evidence type="ECO:0000256" key="2">
    <source>
        <dbReference type="SAM" id="Phobius"/>
    </source>
</evidence>
<name>A0A6P8ZJX0_THRPL</name>
<evidence type="ECO:0000256" key="1">
    <source>
        <dbReference type="SAM" id="MobiDB-lite"/>
    </source>
</evidence>
<feature type="compositionally biased region" description="Low complexity" evidence="1">
    <location>
        <begin position="22"/>
        <end position="36"/>
    </location>
</feature>
<keyword evidence="2" id="KW-0812">Transmembrane</keyword>
<proteinExistence type="predicted"/>
<evidence type="ECO:0000313" key="4">
    <source>
        <dbReference type="RefSeq" id="XP_034236089.1"/>
    </source>
</evidence>
<feature type="region of interest" description="Disordered" evidence="1">
    <location>
        <begin position="169"/>
        <end position="191"/>
    </location>
</feature>
<dbReference type="AlphaFoldDB" id="A0A6P8ZJX0"/>
<reference evidence="4" key="1">
    <citation type="submission" date="2025-08" db="UniProtKB">
        <authorList>
            <consortium name="RefSeq"/>
        </authorList>
    </citation>
    <scope>IDENTIFICATION</scope>
    <source>
        <tissue evidence="4">Total insect</tissue>
    </source>
</reference>
<evidence type="ECO:0000313" key="3">
    <source>
        <dbReference type="Proteomes" id="UP000515158"/>
    </source>
</evidence>
<keyword evidence="2" id="KW-1133">Transmembrane helix</keyword>
<gene>
    <name evidence="4" type="primary">LOC117642237</name>
</gene>
<keyword evidence="3" id="KW-1185">Reference proteome</keyword>
<accession>A0A6P8ZJX0</accession>
<feature type="compositionally biased region" description="Polar residues" evidence="1">
    <location>
        <begin position="1"/>
        <end position="11"/>
    </location>
</feature>
<keyword evidence="2" id="KW-0472">Membrane</keyword>
<protein>
    <submittedName>
        <fullName evidence="4">Uncharacterized protein LOC117642237</fullName>
    </submittedName>
</protein>
<dbReference type="Proteomes" id="UP000515158">
    <property type="component" value="Unplaced"/>
</dbReference>
<sequence length="191" mass="20533">MDPTDSTTAASGTVPPTPSPHPSSAFTASSTGSSSTPWDPPILPLQERADHTAWYWALGGGGLCLALLFVLAVLYRRGLIFQGSAWKRRPSHAQPWKHWGDARSRLPSLFDLLHVPQHRKSTVNAPVSLPAAEAAYSTSTPMQHADAATVRVQLHVPARSYSSVVVHLRDSEEPPGPPSHYPGKPLGAINE</sequence>
<organism evidence="4">
    <name type="scientific">Thrips palmi</name>
    <name type="common">Melon thrips</name>
    <dbReference type="NCBI Taxonomy" id="161013"/>
    <lineage>
        <taxon>Eukaryota</taxon>
        <taxon>Metazoa</taxon>
        <taxon>Ecdysozoa</taxon>
        <taxon>Arthropoda</taxon>
        <taxon>Hexapoda</taxon>
        <taxon>Insecta</taxon>
        <taxon>Pterygota</taxon>
        <taxon>Neoptera</taxon>
        <taxon>Paraneoptera</taxon>
        <taxon>Thysanoptera</taxon>
        <taxon>Terebrantia</taxon>
        <taxon>Thripoidea</taxon>
        <taxon>Thripidae</taxon>
        <taxon>Thrips</taxon>
    </lineage>
</organism>
<dbReference type="GeneID" id="117642237"/>
<feature type="transmembrane region" description="Helical" evidence="2">
    <location>
        <begin position="53"/>
        <end position="75"/>
    </location>
</feature>
<feature type="region of interest" description="Disordered" evidence="1">
    <location>
        <begin position="1"/>
        <end position="42"/>
    </location>
</feature>